<gene>
    <name evidence="1" type="ORF">DSM101010T_16550</name>
</gene>
<name>A0A7J0BHU6_9BACT</name>
<dbReference type="InterPro" id="IPR010633">
    <property type="entry name" value="Phage_lambda_GpZ"/>
</dbReference>
<organism evidence="1 2">
    <name type="scientific">Desulfovibrio subterraneus</name>
    <dbReference type="NCBI Taxonomy" id="2718620"/>
    <lineage>
        <taxon>Bacteria</taxon>
        <taxon>Pseudomonadati</taxon>
        <taxon>Thermodesulfobacteriota</taxon>
        <taxon>Desulfovibrionia</taxon>
        <taxon>Desulfovibrionales</taxon>
        <taxon>Desulfovibrionaceae</taxon>
        <taxon>Desulfovibrio</taxon>
    </lineage>
</organism>
<comment type="caution">
    <text evidence="1">The sequence shown here is derived from an EMBL/GenBank/DDBJ whole genome shotgun (WGS) entry which is preliminary data.</text>
</comment>
<dbReference type="EMBL" id="BLVO01000013">
    <property type="protein sequence ID" value="GFM33290.1"/>
    <property type="molecule type" value="Genomic_DNA"/>
</dbReference>
<dbReference type="AlphaFoldDB" id="A0A7J0BHU6"/>
<accession>A0A7J0BHU6</accession>
<reference evidence="1 2" key="1">
    <citation type="submission" date="2020-05" db="EMBL/GenBank/DDBJ databases">
        <title>Draft genome sequence of Desulfovibrio sp. strain HN2T.</title>
        <authorList>
            <person name="Ueno A."/>
            <person name="Tamazawa S."/>
            <person name="Tamamura S."/>
            <person name="Murakami T."/>
            <person name="Kiyama T."/>
            <person name="Inomata H."/>
            <person name="Amano Y."/>
            <person name="Miyakawa K."/>
            <person name="Tamaki H."/>
            <person name="Naganuma T."/>
            <person name="Kaneko K."/>
        </authorList>
    </citation>
    <scope>NUCLEOTIDE SEQUENCE [LARGE SCALE GENOMIC DNA]</scope>
    <source>
        <strain evidence="1 2">HN2</strain>
    </source>
</reference>
<keyword evidence="2" id="KW-1185">Reference proteome</keyword>
<protein>
    <submittedName>
        <fullName evidence="1">Uncharacterized protein</fullName>
    </submittedName>
</protein>
<evidence type="ECO:0000313" key="1">
    <source>
        <dbReference type="EMBL" id="GFM33290.1"/>
    </source>
</evidence>
<dbReference type="Pfam" id="PF06763">
    <property type="entry name" value="Minor_tail_Z"/>
    <property type="match status" value="1"/>
</dbReference>
<dbReference type="RefSeq" id="WP_174404958.1">
    <property type="nucleotide sequence ID" value="NZ_BLVO01000013.1"/>
</dbReference>
<sequence length="210" mass="23465">MSKAGQTLVLIDKDRIDRQMQAMRGALEHIKDGYKTVAMRAVNKTLDGMRTDVVRLIRSTYAVPARDLREKLSVIKAKKSYLRGSLSAKGPISVPLMRYGAYPRAPFVSAPKGPRGKRHKGVTVKVRADDGRKGVRHAFVLNSPSTGKPEVVKKVHADRRYPIRILYGPGHLAALREEENLGSLQEQAMERFSKAVDHEARFLIEKAGLR</sequence>
<proteinExistence type="predicted"/>
<evidence type="ECO:0000313" key="2">
    <source>
        <dbReference type="Proteomes" id="UP000503840"/>
    </source>
</evidence>
<dbReference type="Proteomes" id="UP000503840">
    <property type="component" value="Unassembled WGS sequence"/>
</dbReference>